<dbReference type="GO" id="GO:0016020">
    <property type="term" value="C:membrane"/>
    <property type="evidence" value="ECO:0007669"/>
    <property type="project" value="InterPro"/>
</dbReference>
<dbReference type="Gene3D" id="3.30.70.3270">
    <property type="match status" value="1"/>
</dbReference>
<protein>
    <recommendedName>
        <fullName evidence="5">4Fe-4S ferredoxin-type domain-containing protein</fullName>
    </recommendedName>
</protein>
<dbReference type="InterPro" id="IPR010226">
    <property type="entry name" value="NADH_quinone_OxRdtase_chainI"/>
</dbReference>
<evidence type="ECO:0000313" key="6">
    <source>
        <dbReference type="EMBL" id="BEP29940.1"/>
    </source>
</evidence>
<keyword evidence="3" id="KW-0408">Iron</keyword>
<evidence type="ECO:0000259" key="5">
    <source>
        <dbReference type="PROSITE" id="PS51379"/>
    </source>
</evidence>
<evidence type="ECO:0000256" key="3">
    <source>
        <dbReference type="ARBA" id="ARBA00023004"/>
    </source>
</evidence>
<keyword evidence="2" id="KW-0479">Metal-binding</keyword>
<dbReference type="PANTHER" id="PTHR10849">
    <property type="entry name" value="NADH DEHYDROGENASE UBIQUINONE IRON-SULFUR PROTEIN 8, MITOCHONDRIAL"/>
    <property type="match status" value="1"/>
</dbReference>
<feature type="domain" description="4Fe-4S ferredoxin-type" evidence="5">
    <location>
        <begin position="85"/>
        <end position="114"/>
    </location>
</feature>
<dbReference type="Pfam" id="PF12838">
    <property type="entry name" value="Fer4_7"/>
    <property type="match status" value="1"/>
</dbReference>
<feature type="domain" description="4Fe-4S ferredoxin-type" evidence="5">
    <location>
        <begin position="46"/>
        <end position="75"/>
    </location>
</feature>
<keyword evidence="7" id="KW-1185">Reference proteome</keyword>
<sequence>MALGEKSISSPLSAFKNLFKKPVTVRYPKEELDVFDEKGVSERFRGVHTNDLSKCIGCGSCERICPVNAIVMTLPEGKEDVRKEKRPVIDYGRCCFCAFCVDVCPTVSLKMTREYDYKTAAPMSLRNGQEVKYVADEFMFMPTNKYEDNVGYVTGKKKKVLG</sequence>
<evidence type="ECO:0000313" key="7">
    <source>
        <dbReference type="Proteomes" id="UP001321786"/>
    </source>
</evidence>
<organism evidence="6 7">
    <name type="scientific">Helicovermis profundi</name>
    <dbReference type="NCBI Taxonomy" id="3065157"/>
    <lineage>
        <taxon>Bacteria</taxon>
        <taxon>Bacillati</taxon>
        <taxon>Bacillota</taxon>
        <taxon>Clostridia</taxon>
        <taxon>Helicovermis</taxon>
    </lineage>
</organism>
<gene>
    <name evidence="6" type="ORF">HLPR_22710</name>
</gene>
<dbReference type="GO" id="GO:0051539">
    <property type="term" value="F:4 iron, 4 sulfur cluster binding"/>
    <property type="evidence" value="ECO:0007669"/>
    <property type="project" value="UniProtKB-KW"/>
</dbReference>
<evidence type="ECO:0000256" key="4">
    <source>
        <dbReference type="ARBA" id="ARBA00023014"/>
    </source>
</evidence>
<evidence type="ECO:0000256" key="1">
    <source>
        <dbReference type="ARBA" id="ARBA00022485"/>
    </source>
</evidence>
<dbReference type="GO" id="GO:0016651">
    <property type="term" value="F:oxidoreductase activity, acting on NAD(P)H"/>
    <property type="evidence" value="ECO:0007669"/>
    <property type="project" value="InterPro"/>
</dbReference>
<accession>A0AAU9E761</accession>
<dbReference type="Proteomes" id="UP001321786">
    <property type="component" value="Chromosome"/>
</dbReference>
<dbReference type="PROSITE" id="PS51379">
    <property type="entry name" value="4FE4S_FER_2"/>
    <property type="match status" value="2"/>
</dbReference>
<dbReference type="RefSeq" id="WP_338535550.1">
    <property type="nucleotide sequence ID" value="NZ_AP028654.1"/>
</dbReference>
<dbReference type="InterPro" id="IPR017896">
    <property type="entry name" value="4Fe4S_Fe-S-bd"/>
</dbReference>
<evidence type="ECO:0000256" key="2">
    <source>
        <dbReference type="ARBA" id="ARBA00022723"/>
    </source>
</evidence>
<dbReference type="PROSITE" id="PS00198">
    <property type="entry name" value="4FE4S_FER_1"/>
    <property type="match status" value="2"/>
</dbReference>
<dbReference type="InterPro" id="IPR017900">
    <property type="entry name" value="4Fe4S_Fe_S_CS"/>
</dbReference>
<dbReference type="AlphaFoldDB" id="A0AAU9E761"/>
<keyword evidence="4" id="KW-0411">Iron-sulfur</keyword>
<name>A0AAU9E761_9FIRM</name>
<reference evidence="6 7" key="1">
    <citation type="submission" date="2023-08" db="EMBL/GenBank/DDBJ databases">
        <title>Helicovermis profunda gen. nov., sp. nov., a novel mesophilic, fermentative bacterium within the Bacillota from a deep-sea hydrothermal vent chimney.</title>
        <authorList>
            <person name="Miyazaki U."/>
            <person name="Mizutani D."/>
            <person name="Hashimoto Y."/>
            <person name="Tame A."/>
            <person name="Sawayama S."/>
            <person name="Miyazaki J."/>
            <person name="Takai K."/>
            <person name="Nakagawa S."/>
        </authorList>
    </citation>
    <scope>NUCLEOTIDE SEQUENCE [LARGE SCALE GENOMIC DNA]</scope>
    <source>
        <strain evidence="6 7">S502</strain>
    </source>
</reference>
<dbReference type="EMBL" id="AP028654">
    <property type="protein sequence ID" value="BEP29940.1"/>
    <property type="molecule type" value="Genomic_DNA"/>
</dbReference>
<proteinExistence type="predicted"/>
<dbReference type="KEGG" id="hprf:HLPR_22710"/>
<dbReference type="GO" id="GO:0046872">
    <property type="term" value="F:metal ion binding"/>
    <property type="evidence" value="ECO:0007669"/>
    <property type="project" value="UniProtKB-KW"/>
</dbReference>
<dbReference type="SUPFAM" id="SSF54862">
    <property type="entry name" value="4Fe-4S ferredoxins"/>
    <property type="match status" value="1"/>
</dbReference>
<keyword evidence="1" id="KW-0004">4Fe-4S</keyword>